<reference evidence="7 8" key="1">
    <citation type="submission" date="2019-07" db="EMBL/GenBank/DDBJ databases">
        <title>Genomics analysis of Aphanomyces spp. identifies a new class of oomycete effector associated with host adaptation.</title>
        <authorList>
            <person name="Gaulin E."/>
        </authorList>
    </citation>
    <scope>NUCLEOTIDE SEQUENCE [LARGE SCALE GENOMIC DNA]</scope>
    <source>
        <strain evidence="7 8">ATCC 201684</strain>
    </source>
</reference>
<evidence type="ECO:0000256" key="2">
    <source>
        <dbReference type="ARBA" id="ARBA00022741"/>
    </source>
</evidence>
<dbReference type="PROSITE" id="PS51417">
    <property type="entry name" value="ARF"/>
    <property type="match status" value="1"/>
</dbReference>
<evidence type="ECO:0000256" key="5">
    <source>
        <dbReference type="PIRSR" id="PIRSR606689-2"/>
    </source>
</evidence>
<dbReference type="PRINTS" id="PR00328">
    <property type="entry name" value="SAR1GTPBP"/>
</dbReference>
<dbReference type="InterPro" id="IPR024156">
    <property type="entry name" value="Small_GTPase_ARF"/>
</dbReference>
<gene>
    <name evidence="7" type="ORF">Ae201684_015041</name>
</gene>
<keyword evidence="8" id="KW-1185">Reference proteome</keyword>
<accession>A0A6G0WHW4</accession>
<dbReference type="InterPro" id="IPR005225">
    <property type="entry name" value="Small_GTP-bd"/>
</dbReference>
<dbReference type="NCBIfam" id="TIGR00231">
    <property type="entry name" value="small_GTP"/>
    <property type="match status" value="1"/>
</dbReference>
<feature type="binding site" evidence="4">
    <location>
        <begin position="128"/>
        <end position="131"/>
    </location>
    <ligand>
        <name>GTP</name>
        <dbReference type="ChEBI" id="CHEBI:37565"/>
    </ligand>
</feature>
<dbReference type="PANTHER" id="PTHR11711">
    <property type="entry name" value="ADP RIBOSYLATION FACTOR-RELATED"/>
    <property type="match status" value="1"/>
</dbReference>
<sequence>MGNFFGAMKSVLESLANKQRRIIMLGLDAAGKTTILYKLKLNETVHTLPTIGYNVETFKYKNIQFTAWDMGGQDKLRPLWRHYHEHADAVIFVVDSTDVQRIHEAAEELHRMLSEDDLRDTKLLLYVNKMDLPNAMSPLELVEKMNLTNLTQVQWFIQACSAVNNAGLYEGMEWLRQVLA</sequence>
<feature type="binding site" evidence="5">
    <location>
        <position position="33"/>
    </location>
    <ligand>
        <name>Mg(2+)</name>
        <dbReference type="ChEBI" id="CHEBI:18420"/>
    </ligand>
</feature>
<dbReference type="InterPro" id="IPR027417">
    <property type="entry name" value="P-loop_NTPase"/>
</dbReference>
<comment type="caution">
    <text evidence="7">The sequence shown here is derived from an EMBL/GenBank/DDBJ whole genome shotgun (WGS) entry which is preliminary data.</text>
</comment>
<dbReference type="SMART" id="SM00178">
    <property type="entry name" value="SAR"/>
    <property type="match status" value="1"/>
</dbReference>
<evidence type="ECO:0000313" key="7">
    <source>
        <dbReference type="EMBL" id="KAF0726785.1"/>
    </source>
</evidence>
<dbReference type="Proteomes" id="UP000481153">
    <property type="component" value="Unassembled WGS sequence"/>
</dbReference>
<dbReference type="GO" id="GO:0030010">
    <property type="term" value="P:establishment of cell polarity"/>
    <property type="evidence" value="ECO:0007669"/>
    <property type="project" value="UniProtKB-ARBA"/>
</dbReference>
<protein>
    <recommendedName>
        <fullName evidence="9">ADP-ribosylation factor</fullName>
    </recommendedName>
</protein>
<keyword evidence="2 4" id="KW-0547">Nucleotide-binding</keyword>
<dbReference type="SUPFAM" id="SSF52540">
    <property type="entry name" value="P-loop containing nucleoside triphosphate hydrolases"/>
    <property type="match status" value="1"/>
</dbReference>
<evidence type="ECO:0000256" key="4">
    <source>
        <dbReference type="PIRSR" id="PIRSR606689-1"/>
    </source>
</evidence>
<comment type="similarity">
    <text evidence="1 6">Belongs to the small GTPase superfamily. Arf family.</text>
</comment>
<dbReference type="InterPro" id="IPR006689">
    <property type="entry name" value="Small_GTPase_ARF/SAR"/>
</dbReference>
<organism evidence="7 8">
    <name type="scientific">Aphanomyces euteiches</name>
    <dbReference type="NCBI Taxonomy" id="100861"/>
    <lineage>
        <taxon>Eukaryota</taxon>
        <taxon>Sar</taxon>
        <taxon>Stramenopiles</taxon>
        <taxon>Oomycota</taxon>
        <taxon>Saprolegniomycetes</taxon>
        <taxon>Saprolegniales</taxon>
        <taxon>Verrucalvaceae</taxon>
        <taxon>Aphanomyces</taxon>
    </lineage>
</organism>
<keyword evidence="5" id="KW-0460">Magnesium</keyword>
<proteinExistence type="inferred from homology"/>
<feature type="binding site" evidence="4">
    <location>
        <begin position="26"/>
        <end position="33"/>
    </location>
    <ligand>
        <name>GTP</name>
        <dbReference type="ChEBI" id="CHEBI:37565"/>
    </ligand>
</feature>
<evidence type="ECO:0000256" key="3">
    <source>
        <dbReference type="ARBA" id="ARBA00023134"/>
    </source>
</evidence>
<dbReference type="CDD" id="cd00878">
    <property type="entry name" value="Arf_Arl"/>
    <property type="match status" value="1"/>
</dbReference>
<dbReference type="SMART" id="SM00177">
    <property type="entry name" value="ARF"/>
    <property type="match status" value="1"/>
</dbReference>
<keyword evidence="5" id="KW-0479">Metal-binding</keyword>
<dbReference type="VEuPathDB" id="FungiDB:AeMF1_003311"/>
<dbReference type="GO" id="GO:0005525">
    <property type="term" value="F:GTP binding"/>
    <property type="evidence" value="ECO:0007669"/>
    <property type="project" value="UniProtKB-KW"/>
</dbReference>
<dbReference type="OrthoDB" id="2011769at2759"/>
<feature type="binding site" evidence="5">
    <location>
        <position position="50"/>
    </location>
    <ligand>
        <name>Mg(2+)</name>
        <dbReference type="ChEBI" id="CHEBI:18420"/>
    </ligand>
</feature>
<keyword evidence="3 4" id="KW-0342">GTP-binding</keyword>
<dbReference type="Pfam" id="PF00025">
    <property type="entry name" value="Arf"/>
    <property type="match status" value="1"/>
</dbReference>
<dbReference type="AlphaFoldDB" id="A0A6G0WHW4"/>
<evidence type="ECO:0000256" key="1">
    <source>
        <dbReference type="ARBA" id="ARBA00010290"/>
    </source>
</evidence>
<dbReference type="GO" id="GO:0046872">
    <property type="term" value="F:metal ion binding"/>
    <property type="evidence" value="ECO:0007669"/>
    <property type="project" value="UniProtKB-KW"/>
</dbReference>
<dbReference type="FunFam" id="3.40.50.300:FF:000412">
    <property type="entry name" value="ADP-ribosylation factor 1"/>
    <property type="match status" value="1"/>
</dbReference>
<name>A0A6G0WHW4_9STRA</name>
<evidence type="ECO:0008006" key="9">
    <source>
        <dbReference type="Google" id="ProtNLM"/>
    </source>
</evidence>
<evidence type="ECO:0000313" key="8">
    <source>
        <dbReference type="Proteomes" id="UP000481153"/>
    </source>
</evidence>
<feature type="binding site" evidence="4">
    <location>
        <position position="72"/>
    </location>
    <ligand>
        <name>GTP</name>
        <dbReference type="ChEBI" id="CHEBI:37565"/>
    </ligand>
</feature>
<dbReference type="EMBL" id="VJMJ01000207">
    <property type="protein sequence ID" value="KAF0726785.1"/>
    <property type="molecule type" value="Genomic_DNA"/>
</dbReference>
<dbReference type="GO" id="GO:0003924">
    <property type="term" value="F:GTPase activity"/>
    <property type="evidence" value="ECO:0007669"/>
    <property type="project" value="InterPro"/>
</dbReference>
<dbReference type="Gene3D" id="3.40.50.300">
    <property type="entry name" value="P-loop containing nucleotide triphosphate hydrolases"/>
    <property type="match status" value="1"/>
</dbReference>
<evidence type="ECO:0000256" key="6">
    <source>
        <dbReference type="RuleBase" id="RU003925"/>
    </source>
</evidence>